<dbReference type="EC" id="1.3.1.76" evidence="2"/>
<comment type="caution">
    <text evidence="6">The sequence shown here is derived from an EMBL/GenBank/DDBJ whole genome shotgun (WGS) entry which is preliminary data.</text>
</comment>
<reference evidence="6 7" key="1">
    <citation type="submission" date="2017-10" db="EMBL/GenBank/DDBJ databases">
        <title>Novel microbial diversity and functional potential in the marine mammal oral microbiome.</title>
        <authorList>
            <person name="Dudek N.K."/>
            <person name="Sun C.L."/>
            <person name="Burstein D."/>
            <person name="Kantor R.S."/>
            <person name="Aliaga Goltsman D.S."/>
            <person name="Bik E.M."/>
            <person name="Thomas B.C."/>
            <person name="Banfield J.F."/>
            <person name="Relman D.A."/>
        </authorList>
    </citation>
    <scope>NUCLEOTIDE SEQUENCE [LARGE SCALE GENOMIC DNA]</scope>
    <source>
        <strain evidence="6">DOLJORAL78_47_16</strain>
    </source>
</reference>
<protein>
    <recommendedName>
        <fullName evidence="2">precorrin-2 dehydrogenase</fullName>
        <ecNumber evidence="2">1.3.1.76</ecNumber>
    </recommendedName>
</protein>
<dbReference type="InterPro" id="IPR028161">
    <property type="entry name" value="Met8-like"/>
</dbReference>
<dbReference type="PANTHER" id="PTHR35330">
    <property type="entry name" value="SIROHEME BIOSYNTHESIS PROTEIN MET8"/>
    <property type="match status" value="1"/>
</dbReference>
<evidence type="ECO:0000256" key="3">
    <source>
        <dbReference type="ARBA" id="ARBA00023002"/>
    </source>
</evidence>
<evidence type="ECO:0000256" key="4">
    <source>
        <dbReference type="ARBA" id="ARBA00023027"/>
    </source>
</evidence>
<dbReference type="SUPFAM" id="SSF51735">
    <property type="entry name" value="NAD(P)-binding Rossmann-fold domains"/>
    <property type="match status" value="1"/>
</dbReference>
<dbReference type="Gene3D" id="3.40.50.720">
    <property type="entry name" value="NAD(P)-binding Rossmann-like Domain"/>
    <property type="match status" value="1"/>
</dbReference>
<dbReference type="UniPathway" id="UPA00262">
    <property type="reaction ID" value="UER00222"/>
</dbReference>
<dbReference type="GO" id="GO:0019354">
    <property type="term" value="P:siroheme biosynthetic process"/>
    <property type="evidence" value="ECO:0007669"/>
    <property type="project" value="UniProtKB-UniPathway"/>
</dbReference>
<evidence type="ECO:0000313" key="6">
    <source>
        <dbReference type="EMBL" id="PIE34741.1"/>
    </source>
</evidence>
<keyword evidence="4" id="KW-0520">NAD</keyword>
<dbReference type="InterPro" id="IPR036291">
    <property type="entry name" value="NAD(P)-bd_dom_sf"/>
</dbReference>
<comment type="pathway">
    <text evidence="1">Porphyrin-containing compound metabolism; siroheme biosynthesis; sirohydrochlorin from precorrin-2: step 1/1.</text>
</comment>
<accession>A0A2G6KGE1</accession>
<dbReference type="GO" id="GO:0043115">
    <property type="term" value="F:precorrin-2 dehydrogenase activity"/>
    <property type="evidence" value="ECO:0007669"/>
    <property type="project" value="UniProtKB-EC"/>
</dbReference>
<keyword evidence="3" id="KW-0560">Oxidoreductase</keyword>
<sequence>MKVPQKQSSPTSMSYIPLSLLAEKINVLIIGGGKAAFIKTTTFIKRGCRVTIVTKDVCDELTSLDSDCMTLIHAAYDSSCLSGFHLVVIATDDDILNQQIREDCEQTDTLYLTCSDYRQGHFVVPVMQETEQAVLALHTKSGSPRTTLFLAEKLRNTLRKYDRFIEFACDIRQQLKDRDDKDEIMNTVNSDEFFDMFMQGKHHRFCERHNLS</sequence>
<evidence type="ECO:0000256" key="1">
    <source>
        <dbReference type="ARBA" id="ARBA00005010"/>
    </source>
</evidence>
<evidence type="ECO:0000256" key="5">
    <source>
        <dbReference type="ARBA" id="ARBA00023244"/>
    </source>
</evidence>
<keyword evidence="5" id="KW-0627">Porphyrin biosynthesis</keyword>
<dbReference type="Pfam" id="PF13241">
    <property type="entry name" value="NAD_binding_7"/>
    <property type="match status" value="1"/>
</dbReference>
<evidence type="ECO:0000256" key="2">
    <source>
        <dbReference type="ARBA" id="ARBA00012400"/>
    </source>
</evidence>
<dbReference type="NCBIfam" id="NF004045">
    <property type="entry name" value="PRK05562.1"/>
    <property type="match status" value="1"/>
</dbReference>
<dbReference type="SUPFAM" id="SSF75615">
    <property type="entry name" value="Siroheme synthase middle domains-like"/>
    <property type="match status" value="1"/>
</dbReference>
<dbReference type="Proteomes" id="UP000230821">
    <property type="component" value="Unassembled WGS sequence"/>
</dbReference>
<dbReference type="EMBL" id="PDSK01000077">
    <property type="protein sequence ID" value="PIE34741.1"/>
    <property type="molecule type" value="Genomic_DNA"/>
</dbReference>
<name>A0A2G6KGE1_9BACT</name>
<dbReference type="PANTHER" id="PTHR35330:SF1">
    <property type="entry name" value="SIROHEME BIOSYNTHESIS PROTEIN MET8"/>
    <property type="match status" value="1"/>
</dbReference>
<organism evidence="6 7">
    <name type="scientific">candidate division KSB3 bacterium</name>
    <dbReference type="NCBI Taxonomy" id="2044937"/>
    <lineage>
        <taxon>Bacteria</taxon>
        <taxon>candidate division KSB3</taxon>
    </lineage>
</organism>
<gene>
    <name evidence="6" type="ORF">CSA56_06900</name>
</gene>
<dbReference type="AlphaFoldDB" id="A0A2G6KGE1"/>
<dbReference type="GO" id="GO:0004325">
    <property type="term" value="F:ferrochelatase activity"/>
    <property type="evidence" value="ECO:0007669"/>
    <property type="project" value="InterPro"/>
</dbReference>
<evidence type="ECO:0000313" key="7">
    <source>
        <dbReference type="Proteomes" id="UP000230821"/>
    </source>
</evidence>
<proteinExistence type="predicted"/>